<feature type="compositionally biased region" description="Low complexity" evidence="1">
    <location>
        <begin position="55"/>
        <end position="67"/>
    </location>
</feature>
<dbReference type="InterPro" id="IPR027417">
    <property type="entry name" value="P-loop_NTPase"/>
</dbReference>
<dbReference type="Proteomes" id="UP000829685">
    <property type="component" value="Unassembled WGS sequence"/>
</dbReference>
<evidence type="ECO:0000256" key="1">
    <source>
        <dbReference type="SAM" id="MobiDB-lite"/>
    </source>
</evidence>
<dbReference type="InterPro" id="IPR019734">
    <property type="entry name" value="TPR_rpt"/>
</dbReference>
<feature type="region of interest" description="Disordered" evidence="1">
    <location>
        <begin position="34"/>
        <end position="86"/>
    </location>
</feature>
<dbReference type="Pfam" id="PF13174">
    <property type="entry name" value="TPR_6"/>
    <property type="match status" value="1"/>
</dbReference>
<gene>
    <name evidence="3" type="ORF">JX265_010824</name>
</gene>
<comment type="caution">
    <text evidence="3">The sequence shown here is derived from an EMBL/GenBank/DDBJ whole genome shotgun (WGS) entry which is preliminary data.</text>
</comment>
<feature type="compositionally biased region" description="Basic residues" evidence="1">
    <location>
        <begin position="68"/>
        <end position="77"/>
    </location>
</feature>
<evidence type="ECO:0000313" key="4">
    <source>
        <dbReference type="Proteomes" id="UP000829685"/>
    </source>
</evidence>
<dbReference type="AlphaFoldDB" id="A0A9P9WDD8"/>
<dbReference type="InterPro" id="IPR011990">
    <property type="entry name" value="TPR-like_helical_dom_sf"/>
</dbReference>
<protein>
    <recommendedName>
        <fullName evidence="2">AAA+ ATPase domain-containing protein</fullName>
    </recommendedName>
</protein>
<organism evidence="3 4">
    <name type="scientific">Neoarthrinium moseri</name>
    <dbReference type="NCBI Taxonomy" id="1658444"/>
    <lineage>
        <taxon>Eukaryota</taxon>
        <taxon>Fungi</taxon>
        <taxon>Dikarya</taxon>
        <taxon>Ascomycota</taxon>
        <taxon>Pezizomycotina</taxon>
        <taxon>Sordariomycetes</taxon>
        <taxon>Xylariomycetidae</taxon>
        <taxon>Amphisphaeriales</taxon>
        <taxon>Apiosporaceae</taxon>
        <taxon>Neoarthrinium</taxon>
    </lineage>
</organism>
<feature type="compositionally biased region" description="Basic and acidic residues" evidence="1">
    <location>
        <begin position="41"/>
        <end position="51"/>
    </location>
</feature>
<proteinExistence type="predicted"/>
<dbReference type="SMART" id="SM00382">
    <property type="entry name" value="AAA"/>
    <property type="match status" value="1"/>
</dbReference>
<reference evidence="3" key="1">
    <citation type="submission" date="2021-03" db="EMBL/GenBank/DDBJ databases">
        <title>Revisited historic fungal species revealed as producer of novel bioactive compounds through whole genome sequencing and comparative genomics.</title>
        <authorList>
            <person name="Vignolle G.A."/>
            <person name="Hochenegger N."/>
            <person name="Mach R.L."/>
            <person name="Mach-Aigner A.R."/>
            <person name="Javad Rahimi M."/>
            <person name="Salim K.A."/>
            <person name="Chan C.M."/>
            <person name="Lim L.B.L."/>
            <person name="Cai F."/>
            <person name="Druzhinina I.S."/>
            <person name="U'Ren J.M."/>
            <person name="Derntl C."/>
        </authorList>
    </citation>
    <scope>NUCLEOTIDE SEQUENCE</scope>
    <source>
        <strain evidence="3">TUCIM 5799</strain>
    </source>
</reference>
<feature type="domain" description="AAA+ ATPase" evidence="2">
    <location>
        <begin position="382"/>
        <end position="505"/>
    </location>
</feature>
<dbReference type="EMBL" id="JAFIMR010000037">
    <property type="protein sequence ID" value="KAI1858156.1"/>
    <property type="molecule type" value="Genomic_DNA"/>
</dbReference>
<dbReference type="SUPFAM" id="SSF48452">
    <property type="entry name" value="TPR-like"/>
    <property type="match status" value="1"/>
</dbReference>
<dbReference type="GO" id="GO:0043531">
    <property type="term" value="F:ADP binding"/>
    <property type="evidence" value="ECO:0007669"/>
    <property type="project" value="InterPro"/>
</dbReference>
<dbReference type="PANTHER" id="PTHR46082">
    <property type="entry name" value="ATP/GTP-BINDING PROTEIN-RELATED"/>
    <property type="match status" value="1"/>
</dbReference>
<dbReference type="InterPro" id="IPR029058">
    <property type="entry name" value="AB_hydrolase_fold"/>
</dbReference>
<sequence length="1008" mass="112316">MTNVRRIGFTQLSASDEFATAAYRVKYGVHGLRGHPQTTWEDDRKQSKDDEQLASSGRRSGFRSFFTPRRRTGKTNRSHQQSDDASGEKIFWPSDYLVGDLPDARVWTYGYDADVIGGMFDANNKNSVSQHGRDLAVKLERDIDNTEPIIFVAHSLGGVIVKDALRRSVTCRLRTRLVVFLGTPHRGSSSAGWGLIASNLASAALQDSNRTILRALEVNSEVLDNIQEEFQRLAFEQRIAVHSFQEAKGLSGVKGLSGKVVDDFSSKIGLPPPLETVESIDANHMQMARCTDKDDAQYRGIYGVLRQFIRSSLPQETHAVKQSGAEDAPGGSNILLANSGRGISARNTRPPIFLIPLMQNRNFVGRSTALETLQDKFFVSKISHRVAIVGLGGVGKTQIALQLAYWIKANLGNVSILRLGIRTKKDEDTSAKVRQYLESGRAGKWFLILDNADDMDVLNGSPSSEGGIIRYLPESEDCPILFTTRSRDVALAVAGSDIIAVEEMDQKEAGDFLAKSVMQKDSLRDAEATRDLLQELTHLPLAIAQAAAYLNRNPQVSIKRYLELVRGTEDDAVRLLSREFHDSTRYRGGQNAVAATWLVSFDRIRDVDSGAADLLSFISLIEPRAIPRSLLPQKQAAVEMESSIGTLCGYAFLVSRDDGTTYDMHRLVHIASKMWNREEHQLQRIKLDSILHMAEVFPGNDPAQRRLWRTYLPHATRLLQETHDVEIEQKFLLLGLVAGALHEDRRVAEALKYYLIIHGYRARYLPETDRKLVQAKKDLAGAYTNSRRSRKGMAILKPLVEVCRVTFGEEDLLRLDSEHELASAYLDNGQETEAIEILEHVVKVTGRMLEENSRQRLASQYMLARAYLETSRVGEAIALLEYVVGIISRTLALDDPNRLLAQYELGRAYLGGGQITKAIEILEHVVALEADFMDADDSSRLLTLYWLGSAYVEGGKIKEAVEILEHVVAVEAGLLDADDTERQASVRLLETARARELAARSPDRDYAS</sequence>
<dbReference type="InterPro" id="IPR003593">
    <property type="entry name" value="AAA+_ATPase"/>
</dbReference>
<accession>A0A9P9WDD8</accession>
<name>A0A9P9WDD8_9PEZI</name>
<dbReference type="SUPFAM" id="SSF53474">
    <property type="entry name" value="alpha/beta-Hydrolases"/>
    <property type="match status" value="1"/>
</dbReference>
<dbReference type="PANTHER" id="PTHR46082:SF6">
    <property type="entry name" value="AAA+ ATPASE DOMAIN-CONTAINING PROTEIN-RELATED"/>
    <property type="match status" value="1"/>
</dbReference>
<dbReference type="Gene3D" id="1.25.40.10">
    <property type="entry name" value="Tetratricopeptide repeat domain"/>
    <property type="match status" value="1"/>
</dbReference>
<evidence type="ECO:0000313" key="3">
    <source>
        <dbReference type="EMBL" id="KAI1858156.1"/>
    </source>
</evidence>
<dbReference type="Gene3D" id="3.40.50.1820">
    <property type="entry name" value="alpha/beta hydrolase"/>
    <property type="match status" value="1"/>
</dbReference>
<dbReference type="Pfam" id="PF13181">
    <property type="entry name" value="TPR_8"/>
    <property type="match status" value="2"/>
</dbReference>
<dbReference type="Gene3D" id="3.40.50.300">
    <property type="entry name" value="P-loop containing nucleotide triphosphate hydrolases"/>
    <property type="match status" value="2"/>
</dbReference>
<dbReference type="InterPro" id="IPR053137">
    <property type="entry name" value="NLR-like"/>
</dbReference>
<keyword evidence="4" id="KW-1185">Reference proteome</keyword>
<evidence type="ECO:0000259" key="2">
    <source>
        <dbReference type="SMART" id="SM00382"/>
    </source>
</evidence>
<dbReference type="SUPFAM" id="SSF52540">
    <property type="entry name" value="P-loop containing nucleoside triphosphate hydrolases"/>
    <property type="match status" value="1"/>
</dbReference>